<dbReference type="EMBL" id="VSSQ01095315">
    <property type="protein sequence ID" value="MPN39475.1"/>
    <property type="molecule type" value="Genomic_DNA"/>
</dbReference>
<organism evidence="1">
    <name type="scientific">bioreactor metagenome</name>
    <dbReference type="NCBI Taxonomy" id="1076179"/>
    <lineage>
        <taxon>unclassified sequences</taxon>
        <taxon>metagenomes</taxon>
        <taxon>ecological metagenomes</taxon>
    </lineage>
</organism>
<dbReference type="AlphaFoldDB" id="A0A645HKD1"/>
<protein>
    <submittedName>
        <fullName evidence="1">Uncharacterized protein</fullName>
    </submittedName>
</protein>
<name>A0A645HKD1_9ZZZZ</name>
<accession>A0A645HKD1</accession>
<sequence length="85" mass="9136">MRRRDLLHLAGHHLNHGAAAFEHIGLGHASFEGALCLVEHSQQPKNNKGKQCGGDQDLYQGEPAAVLDSASYSCHGPVRSFGIGY</sequence>
<proteinExistence type="predicted"/>
<gene>
    <name evidence="1" type="ORF">SDC9_187003</name>
</gene>
<comment type="caution">
    <text evidence="1">The sequence shown here is derived from an EMBL/GenBank/DDBJ whole genome shotgun (WGS) entry which is preliminary data.</text>
</comment>
<reference evidence="1" key="1">
    <citation type="submission" date="2019-08" db="EMBL/GenBank/DDBJ databases">
        <authorList>
            <person name="Kucharzyk K."/>
            <person name="Murdoch R.W."/>
            <person name="Higgins S."/>
            <person name="Loffler F."/>
        </authorList>
    </citation>
    <scope>NUCLEOTIDE SEQUENCE</scope>
</reference>
<evidence type="ECO:0000313" key="1">
    <source>
        <dbReference type="EMBL" id="MPN39475.1"/>
    </source>
</evidence>